<dbReference type="EMBL" id="CBTY010000008">
    <property type="protein sequence ID" value="CDI05724.1"/>
    <property type="molecule type" value="Genomic_DNA"/>
</dbReference>
<accession>V6AT22</accession>
<sequence length="729" mass="79882">MNIPTQLLISPRRYNLKLAIAIILCITLIVIPSNSSYAERLLEQYGDKVTVSAELTRLKINYKGGFADFNDPGGFMTGEVAVLYSFSEPGHRNILETELNLSGWDLQLHDSVPHNAPSTYKKAINRDFAAHTKYIHVECHPTGTLNAVFTVYNVNGRWPNWEGILVDAAKAASFATLRQLAIEVGYIAAEGSTMGGLLVAAAGAVIIQNILYTIRGNESLGIGTLEVDLQELGENGEKTYTVTTAETQYGNAEIEFKVKTVTEDIPCSDITSSATSLHHDELYAILDDEFTIQQIPGWIKQNAKWWADGTISDADFASGIGFLAMHGIILTSMETNIDGTILINENLSIPSWIKQNAKWWADGTISDADFTSGIEYMMDKKIITLSEPPTKKSVSAIASKKFKELYVISRQNEAITSSLVEITIYQKQIFNNVIDDAWEKYEQTQEQSDLKDAQKIASELKDVEMRIQLLSKTQGIAKQSTQNLVKTAAKHSLMQSDLENSVKGKIISVPKIDTHQKMSAAIASVENANKQNVKNLETALGLPSGKVLDELLWNQNTITSESTSGGTGKITSILGTAVGPDFFKDYYGVPDHMPISAVFDDNWLVAKAVKDDMQVIMKINTANLPEQPKEGTKTEPEKVQAGRQVAALVIGGKYYPLSQFVEVPAHEPNCDASHYHSEISPVVSSDGTTMVDPNPSTCGFGKVGIIPVDVIFMSEGQINVFREATGLEP</sequence>
<proteinExistence type="predicted"/>
<evidence type="ECO:0000313" key="2">
    <source>
        <dbReference type="Proteomes" id="UP000018159"/>
    </source>
</evidence>
<protein>
    <submittedName>
        <fullName evidence="1">Uncharacterized protein</fullName>
    </submittedName>
</protein>
<dbReference type="Proteomes" id="UP000018159">
    <property type="component" value="Unassembled WGS sequence"/>
</dbReference>
<gene>
    <name evidence="1" type="ORF">NITUZ_30416</name>
</gene>
<comment type="caution">
    <text evidence="1">The sequence shown here is derived from an EMBL/GenBank/DDBJ whole genome shotgun (WGS) entry which is preliminary data.</text>
</comment>
<dbReference type="STRING" id="1407055.NITUZ_30416"/>
<reference evidence="1 2" key="1">
    <citation type="journal article" date="2013" name="PLoS ONE">
        <title>Enrichment and Genome Sequence of the Group I.1a Ammonia-Oxidizing Archaeon ?Ca. Nitrosotenuis uzonensis? Representing a Clade Globally.</title>
        <authorList>
            <person name="Lebedeva E.V."/>
            <person name="Hatzenpichler R."/>
            <person name="Pelletier E."/>
            <person name="Schuster N."/>
            <person name="Hauzmayer S."/>
            <person name="Bulaev A."/>
            <person name="Grigor'eva N.V."/>
            <person name="Galushko A."/>
            <person name="Schmid M."/>
            <person name="Palatinszky M."/>
            <person name="Le Paslier D."/>
            <person name="Daims H."/>
            <person name="Wagner M."/>
        </authorList>
    </citation>
    <scope>NUCLEOTIDE SEQUENCE [LARGE SCALE GENOMIC DNA]</scope>
    <source>
        <strain evidence="1 2">N4</strain>
    </source>
</reference>
<organism evidence="1 2">
    <name type="scientific">Candidatus Nitrosotenuis uzonensis</name>
    <dbReference type="NCBI Taxonomy" id="1407055"/>
    <lineage>
        <taxon>Archaea</taxon>
        <taxon>Nitrososphaerota</taxon>
        <taxon>Candidatus Nitrosotenuis</taxon>
    </lineage>
</organism>
<name>V6AT22_9ARCH</name>
<dbReference type="AlphaFoldDB" id="V6AT22"/>
<evidence type="ECO:0000313" key="1">
    <source>
        <dbReference type="EMBL" id="CDI05724.1"/>
    </source>
</evidence>
<keyword evidence="2" id="KW-1185">Reference proteome</keyword>